<evidence type="ECO:0000256" key="2">
    <source>
        <dbReference type="ARBA" id="ARBA00010897"/>
    </source>
</evidence>
<evidence type="ECO:0000256" key="4">
    <source>
        <dbReference type="ARBA" id="ARBA00022553"/>
    </source>
</evidence>
<dbReference type="InterPro" id="IPR040727">
    <property type="entry name" value="NAPRTase_N"/>
</dbReference>
<accession>A0ABR1FRK6</accession>
<keyword evidence="6" id="KW-0662">Pyridine nucleotide biosynthesis</keyword>
<dbReference type="Gene3D" id="3.20.20.70">
    <property type="entry name" value="Aldolase class I"/>
    <property type="match status" value="1"/>
</dbReference>
<dbReference type="PANTHER" id="PTHR11098:SF1">
    <property type="entry name" value="NICOTINATE PHOSPHORIBOSYLTRANSFERASE"/>
    <property type="match status" value="1"/>
</dbReference>
<dbReference type="Pfam" id="PF17767">
    <property type="entry name" value="NAPRTase_N"/>
    <property type="match status" value="1"/>
</dbReference>
<feature type="domain" description="Nicotinate phosphoribosyltransferase N-terminal" evidence="8">
    <location>
        <begin position="28"/>
        <end position="144"/>
    </location>
</feature>
<evidence type="ECO:0000313" key="11">
    <source>
        <dbReference type="Proteomes" id="UP001363151"/>
    </source>
</evidence>
<comment type="catalytic activity">
    <reaction evidence="7">
        <text>5-phospho-alpha-D-ribose 1-diphosphate + nicotinate + ATP + H2O = nicotinate beta-D-ribonucleotide + ADP + phosphate + diphosphate</text>
        <dbReference type="Rhea" id="RHEA:36163"/>
        <dbReference type="ChEBI" id="CHEBI:15377"/>
        <dbReference type="ChEBI" id="CHEBI:30616"/>
        <dbReference type="ChEBI" id="CHEBI:32544"/>
        <dbReference type="ChEBI" id="CHEBI:33019"/>
        <dbReference type="ChEBI" id="CHEBI:43474"/>
        <dbReference type="ChEBI" id="CHEBI:57502"/>
        <dbReference type="ChEBI" id="CHEBI:58017"/>
        <dbReference type="ChEBI" id="CHEBI:456216"/>
        <dbReference type="EC" id="6.3.4.21"/>
    </reaction>
</comment>
<comment type="caution">
    <text evidence="10">The sequence shown here is derived from an EMBL/GenBank/DDBJ whole genome shotgun (WGS) entry which is preliminary data.</text>
</comment>
<organism evidence="10 11">
    <name type="scientific">Aureococcus anophagefferens</name>
    <name type="common">Harmful bloom alga</name>
    <dbReference type="NCBI Taxonomy" id="44056"/>
    <lineage>
        <taxon>Eukaryota</taxon>
        <taxon>Sar</taxon>
        <taxon>Stramenopiles</taxon>
        <taxon>Ochrophyta</taxon>
        <taxon>Pelagophyceae</taxon>
        <taxon>Pelagomonadales</taxon>
        <taxon>Pelagomonadaceae</taxon>
        <taxon>Aureococcus</taxon>
    </lineage>
</organism>
<comment type="pathway">
    <text evidence="1">Cofactor biosynthesis; NAD(+) biosynthesis; nicotinate D-ribonucleotide from nicotinate: step 1/1.</text>
</comment>
<comment type="similarity">
    <text evidence="2">Belongs to the NAPRTase family.</text>
</comment>
<dbReference type="CDD" id="cd01570">
    <property type="entry name" value="NAPRTase_A"/>
    <property type="match status" value="1"/>
</dbReference>
<evidence type="ECO:0000313" key="10">
    <source>
        <dbReference type="EMBL" id="KAK7236698.1"/>
    </source>
</evidence>
<dbReference type="Gene3D" id="3.20.140.10">
    <property type="entry name" value="nicotinate phosphoribosyltransferase"/>
    <property type="match status" value="2"/>
</dbReference>
<dbReference type="Pfam" id="PF17956">
    <property type="entry name" value="NAPRTase_C"/>
    <property type="match status" value="1"/>
</dbReference>
<dbReference type="PIRSF" id="PIRSF000484">
    <property type="entry name" value="NAPRT"/>
    <property type="match status" value="1"/>
</dbReference>
<name>A0ABR1FRK6_AURAN</name>
<keyword evidence="11" id="KW-1185">Reference proteome</keyword>
<dbReference type="EMBL" id="JBBJCI010000267">
    <property type="protein sequence ID" value="KAK7236698.1"/>
    <property type="molecule type" value="Genomic_DNA"/>
</dbReference>
<keyword evidence="5" id="KW-0436">Ligase</keyword>
<evidence type="ECO:0000256" key="1">
    <source>
        <dbReference type="ARBA" id="ARBA00004952"/>
    </source>
</evidence>
<evidence type="ECO:0000256" key="3">
    <source>
        <dbReference type="ARBA" id="ARBA00013236"/>
    </source>
</evidence>
<dbReference type="SUPFAM" id="SSF54675">
    <property type="entry name" value="Nicotinate/Quinolinate PRTase N-terminal domain-like"/>
    <property type="match status" value="1"/>
</dbReference>
<sequence>MACSPTTTARKKARTPVNPLVGPLLTDFYQISMAYTLYFRKNPFGGEFTIFGGLEECLCYVENFKVTDDDVEYLRTLLPRAEDEFFEWIRSVDCSKVQIYAVREGTVVFPKRAAASRGAAAGCAQPEPTLVAQLLETTLLNLVNFASLATARVNAGAALAPNRAARALREARPETTARRRENAETTQVTTNAARMRLAAGPDKKLLEFGLRRAQGPDGGVSASRYAFQGGFDGTSQGRKRVIQRRFKVSGTHSHAFVQSYITGDELDADGVLGGVNLAEAALTWRRRLGYEDAGRGSLHAGEFAAFVAYALANPTNFVALVDTYSTLETGLKNFVTVALALKECGFAPKGVRIDSGDLAYLSRESRALFAGVVDAFRGTRHEATAACLEAVSIVASNDINETVLLSLKEQGHAIDCYGIGTHLVTCQAQPALGCVYKLVEIDGEPCIKLSNEIAKTTIPGAKSIYRLVSSADVMLLDLLVPFSHAPPEVGERILCRHPFDHQKRAYVTPSKVLDLHQLVFDGTRCDPDRSLIDIRDHCLEQLRTVREDILRPLNPTPYKTSVTPALFTFFQEIWQRNEPVRELS</sequence>
<evidence type="ECO:0000256" key="6">
    <source>
        <dbReference type="ARBA" id="ARBA00022642"/>
    </source>
</evidence>
<proteinExistence type="inferred from homology"/>
<evidence type="ECO:0000259" key="8">
    <source>
        <dbReference type="Pfam" id="PF17767"/>
    </source>
</evidence>
<dbReference type="InterPro" id="IPR036068">
    <property type="entry name" value="Nicotinate_pribotase-like_C"/>
</dbReference>
<dbReference type="InterPro" id="IPR041619">
    <property type="entry name" value="NAPRTase_C"/>
</dbReference>
<evidence type="ECO:0000256" key="7">
    <source>
        <dbReference type="ARBA" id="ARBA00048668"/>
    </source>
</evidence>
<gene>
    <name evidence="10" type="primary">NAPRT</name>
    <name evidence="10" type="ORF">SO694_00244011</name>
</gene>
<dbReference type="InterPro" id="IPR007229">
    <property type="entry name" value="Nic_PRibTrfase-Fam"/>
</dbReference>
<protein>
    <recommendedName>
        <fullName evidence="3">nicotinate phosphoribosyltransferase</fullName>
        <ecNumber evidence="3">6.3.4.21</ecNumber>
    </recommendedName>
</protein>
<dbReference type="GO" id="GO:0016757">
    <property type="term" value="F:glycosyltransferase activity"/>
    <property type="evidence" value="ECO:0007669"/>
    <property type="project" value="UniProtKB-KW"/>
</dbReference>
<dbReference type="Proteomes" id="UP001363151">
    <property type="component" value="Unassembled WGS sequence"/>
</dbReference>
<reference evidence="10 11" key="1">
    <citation type="submission" date="2024-03" db="EMBL/GenBank/DDBJ databases">
        <title>Aureococcus anophagefferens CCMP1851 and Kratosvirus quantuckense: Draft genome of a second virus-susceptible host strain in the model system.</title>
        <authorList>
            <person name="Chase E."/>
            <person name="Truchon A.R."/>
            <person name="Schepens W."/>
            <person name="Wilhelm S.W."/>
        </authorList>
    </citation>
    <scope>NUCLEOTIDE SEQUENCE [LARGE SCALE GENOMIC DNA]</scope>
    <source>
        <strain evidence="10 11">CCMP1851</strain>
    </source>
</reference>
<feature type="domain" description="Nicotinate phosphoribosyltransferase C-terminal" evidence="9">
    <location>
        <begin position="462"/>
        <end position="569"/>
    </location>
</feature>
<keyword evidence="4" id="KW-0597">Phosphoprotein</keyword>
<evidence type="ECO:0000259" key="9">
    <source>
        <dbReference type="Pfam" id="PF17956"/>
    </source>
</evidence>
<dbReference type="InterPro" id="IPR013785">
    <property type="entry name" value="Aldolase_TIM"/>
</dbReference>
<keyword evidence="10" id="KW-0328">Glycosyltransferase</keyword>
<keyword evidence="10" id="KW-0808">Transferase</keyword>
<dbReference type="EC" id="6.3.4.21" evidence="3"/>
<dbReference type="PANTHER" id="PTHR11098">
    <property type="entry name" value="NICOTINATE PHOSPHORIBOSYLTRANSFERASE"/>
    <property type="match status" value="1"/>
</dbReference>
<evidence type="ECO:0000256" key="5">
    <source>
        <dbReference type="ARBA" id="ARBA00022598"/>
    </source>
</evidence>
<dbReference type="SUPFAM" id="SSF51690">
    <property type="entry name" value="Nicotinate/Quinolinate PRTase C-terminal domain-like"/>
    <property type="match status" value="1"/>
</dbReference>